<evidence type="ECO:0000256" key="5">
    <source>
        <dbReference type="ARBA" id="ARBA00022617"/>
    </source>
</evidence>
<dbReference type="PANTHER" id="PTHR30485">
    <property type="entry name" value="NI/FE-HYDROGENASE 1 B-TYPE CYTOCHROME SUBUNIT"/>
    <property type="match status" value="1"/>
</dbReference>
<dbReference type="GO" id="GO:0020037">
    <property type="term" value="F:heme binding"/>
    <property type="evidence" value="ECO:0007669"/>
    <property type="project" value="TreeGrafter"/>
</dbReference>
<dbReference type="GO" id="GO:0005506">
    <property type="term" value="F:iron ion binding"/>
    <property type="evidence" value="ECO:0007669"/>
    <property type="project" value="InterPro"/>
</dbReference>
<dbReference type="InterPro" id="IPR016174">
    <property type="entry name" value="Di-haem_cyt_TM"/>
</dbReference>
<keyword evidence="7" id="KW-0479">Metal-binding</keyword>
<evidence type="ECO:0000256" key="7">
    <source>
        <dbReference type="ARBA" id="ARBA00022723"/>
    </source>
</evidence>
<name>A0AA41Y785_9BACT</name>
<evidence type="ECO:0000256" key="1">
    <source>
        <dbReference type="ARBA" id="ARBA00004651"/>
    </source>
</evidence>
<evidence type="ECO:0000256" key="11">
    <source>
        <dbReference type="ARBA" id="ARBA00023136"/>
    </source>
</evidence>
<evidence type="ECO:0000256" key="9">
    <source>
        <dbReference type="ARBA" id="ARBA00022989"/>
    </source>
</evidence>
<dbReference type="GO" id="GO:0005886">
    <property type="term" value="C:plasma membrane"/>
    <property type="evidence" value="ECO:0007669"/>
    <property type="project" value="UniProtKB-SubCell"/>
</dbReference>
<protein>
    <submittedName>
        <fullName evidence="14">Cytochrome b/b6 domain-containing protein</fullName>
    </submittedName>
</protein>
<dbReference type="Proteomes" id="UP001163821">
    <property type="component" value="Unassembled WGS sequence"/>
</dbReference>
<reference evidence="14" key="1">
    <citation type="submission" date="2022-10" db="EMBL/GenBank/DDBJ databases">
        <title>Gaoshiqiia sediminis gen. nov., sp. nov., isolated from coastal sediment.</title>
        <authorList>
            <person name="Yu W.X."/>
            <person name="Mu D.S."/>
            <person name="Du J.Z."/>
            <person name="Liang Y.Q."/>
        </authorList>
    </citation>
    <scope>NUCLEOTIDE SEQUENCE</scope>
    <source>
        <strain evidence="14">A06</strain>
    </source>
</reference>
<feature type="transmembrane region" description="Helical" evidence="12">
    <location>
        <begin position="12"/>
        <end position="30"/>
    </location>
</feature>
<dbReference type="Gene3D" id="1.20.950.20">
    <property type="entry name" value="Transmembrane di-heme cytochromes, Chain C"/>
    <property type="match status" value="1"/>
</dbReference>
<dbReference type="InterPro" id="IPR011577">
    <property type="entry name" value="Cyt_b561_bac/Ni-Hgenase"/>
</dbReference>
<keyword evidence="4" id="KW-1003">Cell membrane</keyword>
<comment type="similarity">
    <text evidence="2">Belongs to the HupC/HyaC/HydC family.</text>
</comment>
<keyword evidence="8" id="KW-0249">Electron transport</keyword>
<comment type="caution">
    <text evidence="14">The sequence shown here is derived from an EMBL/GenBank/DDBJ whole genome shotgun (WGS) entry which is preliminary data.</text>
</comment>
<feature type="transmembrane region" description="Helical" evidence="12">
    <location>
        <begin position="157"/>
        <end position="178"/>
    </location>
</feature>
<keyword evidence="5" id="KW-0349">Heme</keyword>
<feature type="domain" description="Cytochrome b561 bacterial/Ni-hydrogenase" evidence="13">
    <location>
        <begin position="7"/>
        <end position="195"/>
    </location>
</feature>
<dbReference type="Pfam" id="PF01292">
    <property type="entry name" value="Ni_hydr_CYTB"/>
    <property type="match status" value="1"/>
</dbReference>
<keyword evidence="9 12" id="KW-1133">Transmembrane helix</keyword>
<keyword evidence="11 12" id="KW-0472">Membrane</keyword>
<dbReference type="InterPro" id="IPR051542">
    <property type="entry name" value="Hydrogenase_cytochrome"/>
</dbReference>
<evidence type="ECO:0000259" key="13">
    <source>
        <dbReference type="Pfam" id="PF01292"/>
    </source>
</evidence>
<dbReference type="SUPFAM" id="SSF81342">
    <property type="entry name" value="Transmembrane di-heme cytochromes"/>
    <property type="match status" value="1"/>
</dbReference>
<dbReference type="RefSeq" id="WP_282591851.1">
    <property type="nucleotide sequence ID" value="NZ_JAPAAF010000014.1"/>
</dbReference>
<evidence type="ECO:0000256" key="6">
    <source>
        <dbReference type="ARBA" id="ARBA00022692"/>
    </source>
</evidence>
<gene>
    <name evidence="14" type="ORF">N2K84_10945</name>
</gene>
<organism evidence="14 15">
    <name type="scientific">Gaoshiqia sediminis</name>
    <dbReference type="NCBI Taxonomy" id="2986998"/>
    <lineage>
        <taxon>Bacteria</taxon>
        <taxon>Pseudomonadati</taxon>
        <taxon>Bacteroidota</taxon>
        <taxon>Bacteroidia</taxon>
        <taxon>Marinilabiliales</taxon>
        <taxon>Prolixibacteraceae</taxon>
        <taxon>Gaoshiqia</taxon>
    </lineage>
</organism>
<evidence type="ECO:0000256" key="2">
    <source>
        <dbReference type="ARBA" id="ARBA00008622"/>
    </source>
</evidence>
<comment type="subcellular location">
    <subcellularLocation>
        <location evidence="1">Cell membrane</location>
        <topology evidence="1">Multi-pass membrane protein</topology>
    </subcellularLocation>
</comment>
<dbReference type="GO" id="GO:0022904">
    <property type="term" value="P:respiratory electron transport chain"/>
    <property type="evidence" value="ECO:0007669"/>
    <property type="project" value="InterPro"/>
</dbReference>
<dbReference type="GO" id="GO:0009055">
    <property type="term" value="F:electron transfer activity"/>
    <property type="evidence" value="ECO:0007669"/>
    <property type="project" value="InterPro"/>
</dbReference>
<dbReference type="InterPro" id="IPR000516">
    <property type="entry name" value="Ni-dep_Hydgase_cyt-B"/>
</dbReference>
<keyword evidence="15" id="KW-1185">Reference proteome</keyword>
<proteinExistence type="inferred from homology"/>
<dbReference type="AlphaFoldDB" id="A0AA41Y785"/>
<feature type="transmembrane region" description="Helical" evidence="12">
    <location>
        <begin position="115"/>
        <end position="137"/>
    </location>
</feature>
<keyword evidence="10" id="KW-0408">Iron</keyword>
<keyword evidence="6 12" id="KW-0812">Transmembrane</keyword>
<feature type="transmembrane region" description="Helical" evidence="12">
    <location>
        <begin position="50"/>
        <end position="68"/>
    </location>
</feature>
<evidence type="ECO:0000256" key="3">
    <source>
        <dbReference type="ARBA" id="ARBA00022448"/>
    </source>
</evidence>
<dbReference type="PANTHER" id="PTHR30485:SF1">
    <property type="entry name" value="CYTOCHROME YDHU-RELATED"/>
    <property type="match status" value="1"/>
</dbReference>
<dbReference type="PRINTS" id="PR00161">
    <property type="entry name" value="NIHGNASECYTB"/>
</dbReference>
<evidence type="ECO:0000313" key="14">
    <source>
        <dbReference type="EMBL" id="MCW0483249.1"/>
    </source>
</evidence>
<evidence type="ECO:0000256" key="10">
    <source>
        <dbReference type="ARBA" id="ARBA00023004"/>
    </source>
</evidence>
<keyword evidence="3" id="KW-0813">Transport</keyword>
<dbReference type="EMBL" id="JAPAAF010000014">
    <property type="protein sequence ID" value="MCW0483249.1"/>
    <property type="molecule type" value="Genomic_DNA"/>
</dbReference>
<evidence type="ECO:0000256" key="12">
    <source>
        <dbReference type="SAM" id="Phobius"/>
    </source>
</evidence>
<sequence>MKRVYIYKGFERFWHWTQAALIIFLAFTGFEVHGTFDLLGFEQAARFHRVASWMLIGLIVFAIFWHVVTGEWKQYIPTSKKLIDQVRYYSIGMFKGEKHPTQKTQLRKLNPLQRLVYLSFKLILVPITVISGILYMFHKTIDRNNIVVVQDISLESLAFWHTLGAFLLMVFLVVHVYMTTTGHTPTSNIQAMLTGYEELEDETDQAAVSDNLKSDSKPKKTTL</sequence>
<accession>A0AA41Y785</accession>
<evidence type="ECO:0000256" key="8">
    <source>
        <dbReference type="ARBA" id="ARBA00022982"/>
    </source>
</evidence>
<evidence type="ECO:0000313" key="15">
    <source>
        <dbReference type="Proteomes" id="UP001163821"/>
    </source>
</evidence>
<evidence type="ECO:0000256" key="4">
    <source>
        <dbReference type="ARBA" id="ARBA00022475"/>
    </source>
</evidence>